<dbReference type="GO" id="GO:0005737">
    <property type="term" value="C:cytoplasm"/>
    <property type="evidence" value="ECO:0007669"/>
    <property type="project" value="TreeGrafter"/>
</dbReference>
<keyword evidence="6 9" id="KW-0418">Kinase</keyword>
<evidence type="ECO:0000256" key="9">
    <source>
        <dbReference type="RuleBase" id="RU363066"/>
    </source>
</evidence>
<dbReference type="GO" id="GO:0005524">
    <property type="term" value="F:ATP binding"/>
    <property type="evidence" value="ECO:0007669"/>
    <property type="project" value="UniProtKB-KW"/>
</dbReference>
<evidence type="ECO:0000256" key="6">
    <source>
        <dbReference type="ARBA" id="ARBA00022777"/>
    </source>
</evidence>
<evidence type="ECO:0000256" key="3">
    <source>
        <dbReference type="ARBA" id="ARBA00012054"/>
    </source>
</evidence>
<comment type="pathway">
    <text evidence="1">Carbohydrate acid metabolism.</text>
</comment>
<dbReference type="PANTHER" id="PTHR43442">
    <property type="entry name" value="GLUCONOKINASE-RELATED"/>
    <property type="match status" value="1"/>
</dbReference>
<evidence type="ECO:0000256" key="1">
    <source>
        <dbReference type="ARBA" id="ARBA00004761"/>
    </source>
</evidence>
<dbReference type="EMBL" id="QNRT01000001">
    <property type="protein sequence ID" value="RBP53177.1"/>
    <property type="molecule type" value="Genomic_DNA"/>
</dbReference>
<protein>
    <recommendedName>
        <fullName evidence="3 9">Gluconokinase</fullName>
        <ecNumber evidence="3 9">2.7.1.12</ecNumber>
    </recommendedName>
</protein>
<keyword evidence="7 9" id="KW-0067">ATP-binding</keyword>
<evidence type="ECO:0000313" key="11">
    <source>
        <dbReference type="Proteomes" id="UP000253083"/>
    </source>
</evidence>
<dbReference type="NCBIfam" id="TIGR01313">
    <property type="entry name" value="therm_gnt_kin"/>
    <property type="match status" value="1"/>
</dbReference>
<evidence type="ECO:0000313" key="10">
    <source>
        <dbReference type="EMBL" id="RBP53177.1"/>
    </source>
</evidence>
<accession>A0A395JNU8</accession>
<dbReference type="InterPro" id="IPR006001">
    <property type="entry name" value="Therm_gnt_kin"/>
</dbReference>
<dbReference type="PANTHER" id="PTHR43442:SF3">
    <property type="entry name" value="GLUCONOKINASE-RELATED"/>
    <property type="match status" value="1"/>
</dbReference>
<comment type="catalytic activity">
    <reaction evidence="8 9">
        <text>D-gluconate + ATP = 6-phospho-D-gluconate + ADP + H(+)</text>
        <dbReference type="Rhea" id="RHEA:19433"/>
        <dbReference type="ChEBI" id="CHEBI:15378"/>
        <dbReference type="ChEBI" id="CHEBI:18391"/>
        <dbReference type="ChEBI" id="CHEBI:30616"/>
        <dbReference type="ChEBI" id="CHEBI:58759"/>
        <dbReference type="ChEBI" id="CHEBI:456216"/>
        <dbReference type="EC" id="2.7.1.12"/>
    </reaction>
</comment>
<dbReference type="RefSeq" id="WP_211316824.1">
    <property type="nucleotide sequence ID" value="NZ_QNRT01000001.1"/>
</dbReference>
<keyword evidence="11" id="KW-1185">Reference proteome</keyword>
<dbReference type="CDD" id="cd02021">
    <property type="entry name" value="GntK"/>
    <property type="match status" value="1"/>
</dbReference>
<organism evidence="10 11">
    <name type="scientific">Arenicella xantha</name>
    <dbReference type="NCBI Taxonomy" id="644221"/>
    <lineage>
        <taxon>Bacteria</taxon>
        <taxon>Pseudomonadati</taxon>
        <taxon>Pseudomonadota</taxon>
        <taxon>Gammaproteobacteria</taxon>
        <taxon>Arenicellales</taxon>
        <taxon>Arenicellaceae</taxon>
        <taxon>Arenicella</taxon>
    </lineage>
</organism>
<dbReference type="Gene3D" id="3.40.50.300">
    <property type="entry name" value="P-loop containing nucleotide triphosphate hydrolases"/>
    <property type="match status" value="1"/>
</dbReference>
<keyword evidence="5 9" id="KW-0547">Nucleotide-binding</keyword>
<evidence type="ECO:0000256" key="2">
    <source>
        <dbReference type="ARBA" id="ARBA00008420"/>
    </source>
</evidence>
<dbReference type="InterPro" id="IPR027417">
    <property type="entry name" value="P-loop_NTPase"/>
</dbReference>
<dbReference type="AlphaFoldDB" id="A0A395JNU8"/>
<gene>
    <name evidence="10" type="ORF">DFR28_101562</name>
</gene>
<evidence type="ECO:0000256" key="7">
    <source>
        <dbReference type="ARBA" id="ARBA00022840"/>
    </source>
</evidence>
<dbReference type="Pfam" id="PF13671">
    <property type="entry name" value="AAA_33"/>
    <property type="match status" value="1"/>
</dbReference>
<dbReference type="Proteomes" id="UP000253083">
    <property type="component" value="Unassembled WGS sequence"/>
</dbReference>
<dbReference type="EC" id="2.7.1.12" evidence="3 9"/>
<comment type="similarity">
    <text evidence="2 9">Belongs to the gluconokinase GntK/GntV family.</text>
</comment>
<dbReference type="FunCoup" id="A0A395JNU8">
    <property type="interactions" value="335"/>
</dbReference>
<reference evidence="10 11" key="1">
    <citation type="submission" date="2018-06" db="EMBL/GenBank/DDBJ databases">
        <title>Genomic Encyclopedia of Type Strains, Phase IV (KMG-IV): sequencing the most valuable type-strain genomes for metagenomic binning, comparative biology and taxonomic classification.</title>
        <authorList>
            <person name="Goeker M."/>
        </authorList>
    </citation>
    <scope>NUCLEOTIDE SEQUENCE [LARGE SCALE GENOMIC DNA]</scope>
    <source>
        <strain evidence="10 11">DSM 24032</strain>
    </source>
</reference>
<keyword evidence="4 9" id="KW-0808">Transferase</keyword>
<proteinExistence type="inferred from homology"/>
<dbReference type="InParanoid" id="A0A395JNU8"/>
<name>A0A395JNU8_9GAMM</name>
<dbReference type="SUPFAM" id="SSF52540">
    <property type="entry name" value="P-loop containing nucleoside triphosphate hydrolases"/>
    <property type="match status" value="1"/>
</dbReference>
<dbReference type="GO" id="GO:0046316">
    <property type="term" value="F:gluconokinase activity"/>
    <property type="evidence" value="ECO:0007669"/>
    <property type="project" value="UniProtKB-EC"/>
</dbReference>
<comment type="caution">
    <text evidence="10">The sequence shown here is derived from an EMBL/GenBank/DDBJ whole genome shotgun (WGS) entry which is preliminary data.</text>
</comment>
<evidence type="ECO:0000256" key="5">
    <source>
        <dbReference type="ARBA" id="ARBA00022741"/>
    </source>
</evidence>
<evidence type="ECO:0000256" key="8">
    <source>
        <dbReference type="ARBA" id="ARBA00048090"/>
    </source>
</evidence>
<dbReference type="GO" id="GO:0005975">
    <property type="term" value="P:carbohydrate metabolic process"/>
    <property type="evidence" value="ECO:0007669"/>
    <property type="project" value="InterPro"/>
</dbReference>
<evidence type="ECO:0000256" key="4">
    <source>
        <dbReference type="ARBA" id="ARBA00022679"/>
    </source>
</evidence>
<sequence>MTAQSTPRLIVVMGVSGCGKSTVAESIAAHYGYHFIEADDYHSAANKAHMAAGKPLTDAMREPWIAKLKRAVIEAANANTADSHTSCVLSFSGLRKAHRQQIRDTPLNTLFIHLNGDPQTILERMSKRTDHFMPSALLDSQFAALEDPSTDMATVTIDISPPLTEVVSNAIAAIDLFYHNTAH</sequence>